<evidence type="ECO:0000256" key="1">
    <source>
        <dbReference type="ARBA" id="ARBA00023054"/>
    </source>
</evidence>
<feature type="region of interest" description="Disordered" evidence="2">
    <location>
        <begin position="305"/>
        <end position="333"/>
    </location>
</feature>
<keyword evidence="1" id="KW-0175">Coiled coil</keyword>
<evidence type="ECO:0000313" key="4">
    <source>
        <dbReference type="Proteomes" id="UP000046393"/>
    </source>
</evidence>
<organism evidence="4 5">
    <name type="scientific">Syphacia muris</name>
    <dbReference type="NCBI Taxonomy" id="451379"/>
    <lineage>
        <taxon>Eukaryota</taxon>
        <taxon>Metazoa</taxon>
        <taxon>Ecdysozoa</taxon>
        <taxon>Nematoda</taxon>
        <taxon>Chromadorea</taxon>
        <taxon>Rhabditida</taxon>
        <taxon>Spirurina</taxon>
        <taxon>Oxyuridomorpha</taxon>
        <taxon>Oxyuroidea</taxon>
        <taxon>Oxyuridae</taxon>
        <taxon>Syphacia</taxon>
    </lineage>
</organism>
<dbReference type="STRING" id="451379.A0A0N5B0L7"/>
<feature type="region of interest" description="Disordered" evidence="2">
    <location>
        <begin position="189"/>
        <end position="211"/>
    </location>
</feature>
<evidence type="ECO:0000256" key="2">
    <source>
        <dbReference type="SAM" id="MobiDB-lite"/>
    </source>
</evidence>
<feature type="domain" description="Coiled-coil" evidence="3">
    <location>
        <begin position="16"/>
        <end position="127"/>
    </location>
</feature>
<accession>A0A0N5B0L7</accession>
<keyword evidence="4" id="KW-1185">Reference proteome</keyword>
<proteinExistence type="predicted"/>
<feature type="region of interest" description="Disordered" evidence="2">
    <location>
        <begin position="232"/>
        <end position="254"/>
    </location>
</feature>
<evidence type="ECO:0000259" key="3">
    <source>
        <dbReference type="Pfam" id="PF15295"/>
    </source>
</evidence>
<dbReference type="PANTHER" id="PTHR22115:SF4">
    <property type="entry name" value="COILED-COIL DOMAIN-CONTAINING PROTEIN"/>
    <property type="match status" value="1"/>
</dbReference>
<sequence>MDLSHACDTHEPFYSVTSRLRMFEDFNLASRLQDQEFDYHYALNRAERQLVGRDTKTSRKVQDDENRDASFRRQQELNKIAANDERLALHLQKEMDENEKREKEKITQLDAIFAKTLELSEKRQMEERIRSDIEAADAIYARELQNYYDTRFKRNKRRQEEASRRISLLPSFFAKPLMKQRQQNVSKFLRNNTFPGGNSSQRDRLRNESNYDWADNVDERTQNELNVQMASAAAKSADYNDPPPAYSSLDYSPSYVPDRNNPLATLVTRDSTSSTTAAGQPLSRDLNLGCGTGFSDRFFKQPFGNNDNFLGPSHNPVQQEQQHQKNQDNRNMFYNNPSLVASSGFNASSSNDTNITRLVNNNTKNSANNDYSFGNFSENQILAQFHPTNPFISDLVNAQSSCNASCEGALAFTHR</sequence>
<reference evidence="5" key="1">
    <citation type="submission" date="2017-02" db="UniProtKB">
        <authorList>
            <consortium name="WormBaseParasite"/>
        </authorList>
    </citation>
    <scope>IDENTIFICATION</scope>
</reference>
<name>A0A0N5B0L7_9BILA</name>
<protein>
    <submittedName>
        <fullName evidence="5">CCDC50_N domain-containing protein</fullName>
    </submittedName>
</protein>
<feature type="compositionally biased region" description="Polar residues" evidence="2">
    <location>
        <begin position="189"/>
        <end position="200"/>
    </location>
</feature>
<dbReference type="WBParaSite" id="SMUV_0001081901-mRNA-1">
    <property type="protein sequence ID" value="SMUV_0001081901-mRNA-1"/>
    <property type="gene ID" value="SMUV_0001081901"/>
</dbReference>
<dbReference type="AlphaFoldDB" id="A0A0N5B0L7"/>
<dbReference type="InterPro" id="IPR039303">
    <property type="entry name" value="CCDC50"/>
</dbReference>
<evidence type="ECO:0000313" key="5">
    <source>
        <dbReference type="WBParaSite" id="SMUV_0001081901-mRNA-1"/>
    </source>
</evidence>
<dbReference type="PANTHER" id="PTHR22115">
    <property type="entry name" value="C3ORF6 PROTEIN-RELATED"/>
    <property type="match status" value="1"/>
</dbReference>
<dbReference type="Proteomes" id="UP000046393">
    <property type="component" value="Unplaced"/>
</dbReference>
<dbReference type="InterPro" id="IPR029311">
    <property type="entry name" value="CCDC50_N"/>
</dbReference>
<dbReference type="Pfam" id="PF15295">
    <property type="entry name" value="CCDC50_N"/>
    <property type="match status" value="1"/>
</dbReference>